<keyword evidence="1" id="KW-0479">Metal-binding</keyword>
<evidence type="ECO:0000259" key="4">
    <source>
        <dbReference type="PROSITE" id="PS51133"/>
    </source>
</evidence>
<keyword evidence="3" id="KW-0862">Zinc</keyword>
<dbReference type="EMBL" id="MN739004">
    <property type="protein sequence ID" value="QHT34649.1"/>
    <property type="molecule type" value="Genomic_DNA"/>
</dbReference>
<dbReference type="SMART" id="SM00440">
    <property type="entry name" value="ZnF_C2C2"/>
    <property type="match status" value="1"/>
</dbReference>
<dbReference type="PANTHER" id="PTHR11477">
    <property type="entry name" value="TRANSCRIPTION FACTOR S-II ZINC FINGER DOMAIN-CONTAINING PROTEIN"/>
    <property type="match status" value="1"/>
</dbReference>
<dbReference type="PROSITE" id="PS51133">
    <property type="entry name" value="ZF_TFIIS_2"/>
    <property type="match status" value="1"/>
</dbReference>
<dbReference type="PROSITE" id="PS00466">
    <property type="entry name" value="ZF_TFIIS_1"/>
    <property type="match status" value="1"/>
</dbReference>
<evidence type="ECO:0000256" key="2">
    <source>
        <dbReference type="ARBA" id="ARBA00022771"/>
    </source>
</evidence>
<dbReference type="GO" id="GO:0003676">
    <property type="term" value="F:nucleic acid binding"/>
    <property type="evidence" value="ECO:0007669"/>
    <property type="project" value="InterPro"/>
</dbReference>
<dbReference type="AlphaFoldDB" id="A0A6C0F272"/>
<evidence type="ECO:0000256" key="3">
    <source>
        <dbReference type="ARBA" id="ARBA00022833"/>
    </source>
</evidence>
<dbReference type="InterPro" id="IPR001222">
    <property type="entry name" value="Znf_TFIIS"/>
</dbReference>
<organism evidence="5">
    <name type="scientific">viral metagenome</name>
    <dbReference type="NCBI Taxonomy" id="1070528"/>
    <lineage>
        <taxon>unclassified sequences</taxon>
        <taxon>metagenomes</taxon>
        <taxon>organismal metagenomes</taxon>
    </lineage>
</organism>
<evidence type="ECO:0000256" key="1">
    <source>
        <dbReference type="ARBA" id="ARBA00022723"/>
    </source>
</evidence>
<feature type="domain" description="TFIIS-type" evidence="4">
    <location>
        <begin position="130"/>
        <end position="170"/>
    </location>
</feature>
<keyword evidence="2" id="KW-0863">Zinc-finger</keyword>
<dbReference type="GO" id="GO:0005634">
    <property type="term" value="C:nucleus"/>
    <property type="evidence" value="ECO:0007669"/>
    <property type="project" value="TreeGrafter"/>
</dbReference>
<dbReference type="CDD" id="cd13749">
    <property type="entry name" value="Zn-ribbon_TFIIS"/>
    <property type="match status" value="1"/>
</dbReference>
<dbReference type="GO" id="GO:0008270">
    <property type="term" value="F:zinc ion binding"/>
    <property type="evidence" value="ECO:0007669"/>
    <property type="project" value="UniProtKB-KW"/>
</dbReference>
<dbReference type="Pfam" id="PF01096">
    <property type="entry name" value="Zn_ribbon_TFIIS"/>
    <property type="match status" value="1"/>
</dbReference>
<dbReference type="GO" id="GO:0006351">
    <property type="term" value="P:DNA-templated transcription"/>
    <property type="evidence" value="ECO:0007669"/>
    <property type="project" value="InterPro"/>
</dbReference>
<dbReference type="PANTHER" id="PTHR11477:SF0">
    <property type="entry name" value="IP08861P-RELATED"/>
    <property type="match status" value="1"/>
</dbReference>
<evidence type="ECO:0000313" key="5">
    <source>
        <dbReference type="EMBL" id="QHT34649.1"/>
    </source>
</evidence>
<sequence length="171" mass="19993">MIPKNPESFRRNIQKKLSEKIGGDESGSIGLNLEKGIYNRTLLKAGEMNIVKKWDNVYFVQLYVDWLKCICINLDNADVMDMIKTKKIKAHELAFMTHQDMNSKMWSKIIEDKKNRDKNRYELKIEASTDLFTCRACKSNKCTYTQQQTRSADEPMTTFVTCLECGKRWKC</sequence>
<protein>
    <recommendedName>
        <fullName evidence="4">TFIIS-type domain-containing protein</fullName>
    </recommendedName>
</protein>
<accession>A0A6C0F272</accession>
<name>A0A6C0F272_9ZZZZ</name>
<dbReference type="Gene3D" id="2.20.25.10">
    <property type="match status" value="1"/>
</dbReference>
<proteinExistence type="predicted"/>
<reference evidence="5" key="1">
    <citation type="journal article" date="2020" name="Nature">
        <title>Giant virus diversity and host interactions through global metagenomics.</title>
        <authorList>
            <person name="Schulz F."/>
            <person name="Roux S."/>
            <person name="Paez-Espino D."/>
            <person name="Jungbluth S."/>
            <person name="Walsh D.A."/>
            <person name="Denef V.J."/>
            <person name="McMahon K.D."/>
            <person name="Konstantinidis K.T."/>
            <person name="Eloe-Fadrosh E.A."/>
            <person name="Kyrpides N.C."/>
            <person name="Woyke T."/>
        </authorList>
    </citation>
    <scope>NUCLEOTIDE SEQUENCE</scope>
    <source>
        <strain evidence="5">GVMAG-M-3300009163-63</strain>
    </source>
</reference>
<dbReference type="SUPFAM" id="SSF57783">
    <property type="entry name" value="Zinc beta-ribbon"/>
    <property type="match status" value="1"/>
</dbReference>